<dbReference type="EMBL" id="PDND01000192">
    <property type="protein sequence ID" value="PGH30098.1"/>
    <property type="molecule type" value="Genomic_DNA"/>
</dbReference>
<evidence type="ECO:0000256" key="1">
    <source>
        <dbReference type="SAM" id="MobiDB-lite"/>
    </source>
</evidence>
<dbReference type="AlphaFoldDB" id="A0A2B7ZAB9"/>
<name>A0A2B7ZAB9_9EURO</name>
<reference evidence="2 3" key="1">
    <citation type="submission" date="2017-10" db="EMBL/GenBank/DDBJ databases">
        <title>Comparative genomics in systemic dimorphic fungi from Ajellomycetaceae.</title>
        <authorList>
            <person name="Munoz J.F."/>
            <person name="Mcewen J.G."/>
            <person name="Clay O.K."/>
            <person name="Cuomo C.A."/>
        </authorList>
    </citation>
    <scope>NUCLEOTIDE SEQUENCE [LARGE SCALE GENOMIC DNA]</scope>
    <source>
        <strain evidence="2 3">UAMH4076</strain>
    </source>
</reference>
<dbReference type="Proteomes" id="UP000226031">
    <property type="component" value="Unassembled WGS sequence"/>
</dbReference>
<feature type="region of interest" description="Disordered" evidence="1">
    <location>
        <begin position="238"/>
        <end position="263"/>
    </location>
</feature>
<protein>
    <submittedName>
        <fullName evidence="2">Uncharacterized protein</fullName>
    </submittedName>
</protein>
<evidence type="ECO:0000313" key="2">
    <source>
        <dbReference type="EMBL" id="PGH30098.1"/>
    </source>
</evidence>
<evidence type="ECO:0000313" key="3">
    <source>
        <dbReference type="Proteomes" id="UP000226031"/>
    </source>
</evidence>
<keyword evidence="3" id="KW-1185">Reference proteome</keyword>
<sequence length="263" mass="30491">MLEFSTEADNTSYSEHEAHYFTPAQNLSISSCCPSLWTWEDGVSTHKALWPRDVPYNEDAVELVEDYYDGRHLASVITRHPSPWQQTSPGDPDRLGARYTERLGFEHRFLVLWVFDKFSKRKPHQILLMVSDHVAEEDFLLRSEVLAMTTFMKWKMQSMRHEQSLVYPVMVISITNLLKVSVLQGNFDGTFNIRRSKLYDFAVEDHEDVMKRVVSWLRSTAHGDTTLSLYMPIFRPDSHDDDNGNADEGENKDMIPDNNIPES</sequence>
<organism evidence="2 3">
    <name type="scientific">[Emmonsia] crescens</name>
    <dbReference type="NCBI Taxonomy" id="73230"/>
    <lineage>
        <taxon>Eukaryota</taxon>
        <taxon>Fungi</taxon>
        <taxon>Dikarya</taxon>
        <taxon>Ascomycota</taxon>
        <taxon>Pezizomycotina</taxon>
        <taxon>Eurotiomycetes</taxon>
        <taxon>Eurotiomycetidae</taxon>
        <taxon>Onygenales</taxon>
        <taxon>Ajellomycetaceae</taxon>
        <taxon>Emergomyces</taxon>
    </lineage>
</organism>
<gene>
    <name evidence="2" type="ORF">GX50_07160</name>
</gene>
<comment type="caution">
    <text evidence="2">The sequence shown here is derived from an EMBL/GenBank/DDBJ whole genome shotgun (WGS) entry which is preliminary data.</text>
</comment>
<accession>A0A2B7ZAB9</accession>
<proteinExistence type="predicted"/>
<dbReference type="VEuPathDB" id="FungiDB:EMCG_01676"/>